<protein>
    <submittedName>
        <fullName evidence="4">Major antigen-like</fullName>
    </submittedName>
</protein>
<name>A0A9C5ZGS2_9MUSC</name>
<feature type="region of interest" description="Disordered" evidence="2">
    <location>
        <begin position="243"/>
        <end position="279"/>
    </location>
</feature>
<dbReference type="InterPro" id="IPR028750">
    <property type="entry name" value="CEP350/CC187"/>
</dbReference>
<dbReference type="KEGG" id="gfs:119640280"/>
<feature type="coiled-coil region" evidence="1">
    <location>
        <begin position="89"/>
        <end position="120"/>
    </location>
</feature>
<feature type="region of interest" description="Disordered" evidence="2">
    <location>
        <begin position="128"/>
        <end position="223"/>
    </location>
</feature>
<evidence type="ECO:0000313" key="3">
    <source>
        <dbReference type="Proteomes" id="UP000092443"/>
    </source>
</evidence>
<keyword evidence="3" id="KW-1185">Reference proteome</keyword>
<feature type="region of interest" description="Disordered" evidence="2">
    <location>
        <begin position="1656"/>
        <end position="1676"/>
    </location>
</feature>
<keyword evidence="1" id="KW-0175">Coiled coil</keyword>
<feature type="compositionally biased region" description="Polar residues" evidence="2">
    <location>
        <begin position="1001"/>
        <end position="1013"/>
    </location>
</feature>
<dbReference type="PANTHER" id="PTHR13958">
    <property type="entry name" value="CENTROSOME-ASSOCIATED PROTEIN 350"/>
    <property type="match status" value="1"/>
</dbReference>
<feature type="region of interest" description="Disordered" evidence="2">
    <location>
        <begin position="1885"/>
        <end position="1904"/>
    </location>
</feature>
<feature type="compositionally biased region" description="Low complexity" evidence="2">
    <location>
        <begin position="1700"/>
        <end position="1710"/>
    </location>
</feature>
<dbReference type="GeneID" id="119640280"/>
<sequence length="2470" mass="280639">MQTATTSTNNGTYERSTSQFQTNIKKLSGTPASHLMCRPTGITTHIARISYECGSSTQWTKTDKSAKDIPPPKEPVSALVYSCQQSKRMSKLQEKFMDKKEKRDRELKEIQKNLNDVNDKNIKSVETTNAEIEAKEGNNMNETKTVTYRRSQTDLEESRKDISHEQTDKIRSKLSQLSITRERSKKTPRKPEGTHRLAAGQKRKYKLHSQLRQEKADKDKSAKEEIKKRLEELQKNTKKLVNKNLEKKKLKAEQTNESVEKKEKHSDETRAEQNTESEKAFLYSNETSESLDWNTKQQNKIAKGHITDRPRPLNRAQVISRSALSLHTNIIWASPKVKSNPLKEEGKRVGLLRKQDNSGENFPSGLRGLDFENENKALETITPNLSTLTEKTGKKCDSEKKKKAIETLSEEESKEPRLRKAIEEKLLKPLDGLLGLGKNNEQNEREVRQVSKAKIEENIGFIKESKKQTKPHNLPYWLRPSSAQVYPYNFILAVRRKLEAITQTPNNHKEQKSNEFRIPENKYISPEEDFECDAAVTRSSLTKPQVLKETVKSKSRSNTENFEFNFSGEQKNHNADNAEISERVEEFLVNLEKPLKSTYDSSPEIVKLTSAEKLKHQKSEVFKISNKFQESLTKPIKFTLDLSPEITKLTFPKEVEVGTHEFDVRLKNSFEALYTENLNSKSSETITNLSSISMQLPLTNTVSEVSSLETESKTTFNKKQGDTKENRPKLASVSPLSVERIELLKIQRTENKNMDKEFSQLLEDFNRSLTQVIQVNEQLKFTLDKSQQLLSPRISKQYTIEYSSDFEPVTEESSEDKAKSEKCQIEKLEQTLKYHKGCLFVTSPKKMPLMSFSDKSQNCFTSTVNANKLLKEEEQKFVPPIDVGVALSNLSNSNCLLTLTDAEDVLENNNSMEFGKRLEFMEKMKRDLTLAIKESQEQRRRVTDGLECVPKSNNSYSNKSKRLSQDSGNDSILKTPKNSPENFDADGEFFFAKEPKDLHISSDNNTQFSGNLNSERKKSPESSAETMTTMTRTTNGDNSEQLIEIFKKRRLTKLSDSSTDGENNGRTEPSCKSQSIDAANEISKTSPNENSNYLQLAANNDNVENDIGEIFCDSGSNKENKTQHCLQSEMLDSIELKPSRHVTSKNPRVPEELPKESWHKGENSKPKTFISHVNCSRGDFMNSNASQRSYSDHQFHPPTLVASHRTSTEFDQSADDEITSSAMSSSRNLTNFAVSSTLKNKVYRRLATGAEIVKLFYLSGQGKYDKIAVSQDTMSESSLNYSNVGLYDKLIQSETTKTEHLTALLKMRERALLDRTKSQIAWLEVQKARYKAKGLVNHIAAIKKKQRGILLKMEKECEEIKRLLQTTSTSSTTIVSSGPIISFSNNSQPPHRHRKEIIITPPTLSPTSKLLRKHNSHSALVQKKNIPKSSRILKGTYELESSKTLENLLRKREDDLRKRRQHVERLLQWHQRLDEEEAEVLHLEEQLLNCNNNNDNGLQTGCKLESTEKLTGVGYEHSDPGPKKSLQTRRSSRARKMERRVIEIDKSLRDLSHISSIGSSTGTNSMAMGQNSDENTASVATIEMEYVRTTGNKLNKLWRRLTSQQLEKYDPARRYKLCKADLEQLYEEAKLAVLREFAHGEERITAELLEKSASNLSSSSSPAINLQETQVSSGDKEPLIVPRLNLNFSSGQSEQDEDSNTTTNTAAGANTQECIYRPSVAEENFKAHQHVLLSTSDTESASTKTQRLERNVQLFLALTKRIVEAHDNGSPELQRSLSDTQLADLTDVAISKKSTTSHKNVASASQRRQSSPASISANKNSRAIHRHSKSSTIELSNIPNINSFTGTEMLENFSAVQQTKVEGITTRSAIICSAVKVTPSAVSTQFESPHRKTQTYHEIPKKSHLSRQLGTSQAQEISVQSNQMSSHAFSAEILSASSDGIGESNISTDQSFSLNFESIAIEEPLSPSNNSGNCCTEDIKKKNSPLINNTTYNIALFDSKKCRRNYCNEEHISKHSSMENCAIDVNGSDWKCEVNDETRMKDMFLPVFDDTVEIVQVEEEELDKQFESLTSASSKDKEDACSTSTTLTPGNYSPEECKELQTNQPLERGRAEILPSPPLLPSQISVVNQIATNNTHQFTAATATQLMPDIINELELRRHQLIIDHEHLRQYEHVAAVPYMYVREIPNKPPPPYVPPAHGSPMTAIFPSEDRIKEITYRRTHELYCELLKTDYSNEKGEHLPSVMDEQITNIYERITLDICREFLEQHSEILRDGDPINFHHQLAFFNPPNRLRCIQNAIYKEVRACLAMDKTQLKRTQVYSVYGQRAKQDHIGKIIIQEMYDEDDRWCTFYREEKEVLELIVEEMINKKTKFEAENILMEEGRKFEKELEENKHEVIGMDEINYSKIQLQSCHINREQPSPTESSSIIVETVKEVDEPSFTNENAKLANHANVEDFKSLDSELDATQLCT</sequence>
<feature type="region of interest" description="Disordered" evidence="2">
    <location>
        <begin position="712"/>
        <end position="731"/>
    </location>
</feature>
<feature type="compositionally biased region" description="Basic and acidic residues" evidence="2">
    <location>
        <begin position="719"/>
        <end position="728"/>
    </location>
</feature>
<feature type="compositionally biased region" description="Basic and acidic residues" evidence="2">
    <location>
        <begin position="151"/>
        <end position="171"/>
    </location>
</feature>
<feature type="region of interest" description="Disordered" evidence="2">
    <location>
        <begin position="1791"/>
        <end position="1829"/>
    </location>
</feature>
<dbReference type="Proteomes" id="UP000092443">
    <property type="component" value="Unplaced"/>
</dbReference>
<feature type="compositionally biased region" description="Polar residues" evidence="2">
    <location>
        <begin position="965"/>
        <end position="981"/>
    </location>
</feature>
<dbReference type="GO" id="GO:0034453">
    <property type="term" value="P:microtubule anchoring"/>
    <property type="evidence" value="ECO:0007669"/>
    <property type="project" value="InterPro"/>
</dbReference>
<feature type="compositionally biased region" description="Polar residues" evidence="2">
    <location>
        <begin position="138"/>
        <end position="150"/>
    </location>
</feature>
<evidence type="ECO:0000256" key="1">
    <source>
        <dbReference type="SAM" id="Coils"/>
    </source>
</evidence>
<feature type="compositionally biased region" description="Polar residues" evidence="2">
    <location>
        <begin position="1662"/>
        <end position="1673"/>
    </location>
</feature>
<dbReference type="RefSeq" id="XP_037894117.1">
    <property type="nucleotide sequence ID" value="XM_038038189.1"/>
</dbReference>
<feature type="region of interest" description="Disordered" evidence="2">
    <location>
        <begin position="998"/>
        <end position="1076"/>
    </location>
</feature>
<feature type="compositionally biased region" description="Basic and acidic residues" evidence="2">
    <location>
        <begin position="244"/>
        <end position="279"/>
    </location>
</feature>
<dbReference type="GO" id="GO:0005813">
    <property type="term" value="C:centrosome"/>
    <property type="evidence" value="ECO:0007669"/>
    <property type="project" value="InterPro"/>
</dbReference>
<feature type="region of interest" description="Disordered" evidence="2">
    <location>
        <begin position="1689"/>
        <end position="1710"/>
    </location>
</feature>
<evidence type="ECO:0000313" key="4">
    <source>
        <dbReference type="RefSeq" id="XP_037894117.1"/>
    </source>
</evidence>
<feature type="region of interest" description="Disordered" evidence="2">
    <location>
        <begin position="1513"/>
        <end position="1536"/>
    </location>
</feature>
<accession>A0A9C5ZGS2</accession>
<feature type="region of interest" description="Disordered" evidence="2">
    <location>
        <begin position="1140"/>
        <end position="1165"/>
    </location>
</feature>
<feature type="coiled-coil region" evidence="1">
    <location>
        <begin position="1466"/>
        <end position="1493"/>
    </location>
</feature>
<organism evidence="3 4">
    <name type="scientific">Glossina fuscipes</name>
    <dbReference type="NCBI Taxonomy" id="7396"/>
    <lineage>
        <taxon>Eukaryota</taxon>
        <taxon>Metazoa</taxon>
        <taxon>Ecdysozoa</taxon>
        <taxon>Arthropoda</taxon>
        <taxon>Hexapoda</taxon>
        <taxon>Insecta</taxon>
        <taxon>Pterygota</taxon>
        <taxon>Neoptera</taxon>
        <taxon>Endopterygota</taxon>
        <taxon>Diptera</taxon>
        <taxon>Brachycera</taxon>
        <taxon>Muscomorpha</taxon>
        <taxon>Hippoboscoidea</taxon>
        <taxon>Glossinidae</taxon>
        <taxon>Glossina</taxon>
    </lineage>
</organism>
<feature type="region of interest" description="Disordered" evidence="2">
    <location>
        <begin position="2069"/>
        <end position="2096"/>
    </location>
</feature>
<feature type="region of interest" description="Disordered" evidence="2">
    <location>
        <begin position="937"/>
        <end position="985"/>
    </location>
</feature>
<dbReference type="PANTHER" id="PTHR13958:SF3">
    <property type="entry name" value="CAP-GLY DOMAIN-CONTAINING PROTEIN-RELATED"/>
    <property type="match status" value="1"/>
</dbReference>
<evidence type="ECO:0000256" key="2">
    <source>
        <dbReference type="SAM" id="MobiDB-lite"/>
    </source>
</evidence>
<feature type="compositionally biased region" description="Basic residues" evidence="2">
    <location>
        <begin position="1526"/>
        <end position="1536"/>
    </location>
</feature>
<proteinExistence type="predicted"/>
<feature type="compositionally biased region" description="Polar residues" evidence="2">
    <location>
        <begin position="1054"/>
        <end position="1076"/>
    </location>
</feature>
<feature type="compositionally biased region" description="Basic and acidic residues" evidence="2">
    <location>
        <begin position="1148"/>
        <end position="1165"/>
    </location>
</feature>
<dbReference type="GO" id="GO:0008017">
    <property type="term" value="F:microtubule binding"/>
    <property type="evidence" value="ECO:0007669"/>
    <property type="project" value="InterPro"/>
</dbReference>
<feature type="compositionally biased region" description="Low complexity" evidence="2">
    <location>
        <begin position="1802"/>
        <end position="1817"/>
    </location>
</feature>
<gene>
    <name evidence="4" type="primary">LOC119640280</name>
</gene>
<feature type="compositionally biased region" description="Polar residues" evidence="2">
    <location>
        <begin position="2081"/>
        <end position="2091"/>
    </location>
</feature>
<reference evidence="4" key="1">
    <citation type="submission" date="2025-08" db="UniProtKB">
        <authorList>
            <consortium name="RefSeq"/>
        </authorList>
    </citation>
    <scope>IDENTIFICATION</scope>
    <source>
        <tissue evidence="4">Whole body pupa</tissue>
    </source>
</reference>
<feature type="compositionally biased region" description="Basic and acidic residues" evidence="2">
    <location>
        <begin position="211"/>
        <end position="223"/>
    </location>
</feature>